<dbReference type="Proteomes" id="UP001321542">
    <property type="component" value="Chromosome"/>
</dbReference>
<sequence>MTNVGHRATEAQRPRNTATVLASLHDLVLATRSGPAECALVRGGWGSGRSTVLRAVHERASEGGYEVLRTAGRLLPPLGAYGAIRAVASPLGLSLAHSSRQSRQSISNRVHQALADLTAAHPVALLVDDAHLCDEESLRCIDHVLRHGAELRLLVVLAHRPGDSGPGHPVLRTLATRWQRNVITLPPLTTDEVAETVGRALGEPPERDFAVRCAELSGGNPLVLQRVLDAARRHGLRPDTRGTRRLDTLAHEVLSVLALRKLAQHGERVHRVAQAVALLDSVGAVDIDSPEPTESELVSALARVPRAVTNDALDTLRQDELLSTTACGTRIRPNVRSRLLAALPVPELRDLRSRAARLLNEAGGPAEAVARLLPDSPDQLWMYDVLREATTRAARLGAQMAAVCFLDRLIAADLPTLDSDIRLRHRLELEYLLARTSPTTAARHLRAILQHSRDPQLLADAAIHFGALVADTAHMTEADGYLEKALRALAPEPAEPSVPASGALRTRVAYARLALALLEPQDAPQDPGEPRPALPPELPAAVALHLAERSGEARALLGRSFRTASAESDPRALILALSVRSLISHVVGDLAEAQDTARSALSTMARTPQAAGLLLPYIAHVQSLVGCGATGLAAGASQSAPATVPSGNDLWEMKRPLYEQYVLAAVPGRPAQPSQDPTDTRRVQRRQDTVLTSDRGNPVLTHWRLSVDQALLVLGNTPRADGRWHAARRAGLGLLTDTLTVTVDGERSVGELTETAHALTGGPGQRLASAWAVYRLGSALLRRGEIHAAREQLYRAYGLADQCGAQVLATMAQTELAAAGGPLRHSADALTPSERRVAELAAGGATNREIADRLFIASRTVESHLTSVYKKIPGGRAALRLSLVDTAGEPAPPHVPGAQERKER</sequence>
<accession>A0ABN5VEQ3</accession>
<feature type="region of interest" description="Disordered" evidence="3">
    <location>
        <begin position="884"/>
        <end position="904"/>
    </location>
</feature>
<gene>
    <name evidence="5" type="ORF">SGFS_031170</name>
</gene>
<dbReference type="CDD" id="cd06170">
    <property type="entry name" value="LuxR_C_like"/>
    <property type="match status" value="1"/>
</dbReference>
<dbReference type="InterPro" id="IPR027417">
    <property type="entry name" value="P-loop_NTPase"/>
</dbReference>
<dbReference type="InterPro" id="IPR016032">
    <property type="entry name" value="Sig_transdc_resp-reg_C-effctor"/>
</dbReference>
<dbReference type="Pfam" id="PF00196">
    <property type="entry name" value="GerE"/>
    <property type="match status" value="1"/>
</dbReference>
<organism evidence="5 6">
    <name type="scientific">Streptomyces graminofaciens</name>
    <dbReference type="NCBI Taxonomy" id="68212"/>
    <lineage>
        <taxon>Bacteria</taxon>
        <taxon>Bacillati</taxon>
        <taxon>Actinomycetota</taxon>
        <taxon>Actinomycetes</taxon>
        <taxon>Kitasatosporales</taxon>
        <taxon>Streptomycetaceae</taxon>
        <taxon>Streptomyces</taxon>
    </lineage>
</organism>
<keyword evidence="1" id="KW-0547">Nucleotide-binding</keyword>
<dbReference type="EMBL" id="AP018448">
    <property type="protein sequence ID" value="BBC31823.1"/>
    <property type="molecule type" value="Genomic_DNA"/>
</dbReference>
<protein>
    <recommendedName>
        <fullName evidence="4">HTH luxR-type domain-containing protein</fullName>
    </recommendedName>
</protein>
<keyword evidence="6" id="KW-1185">Reference proteome</keyword>
<dbReference type="PANTHER" id="PTHR16305">
    <property type="entry name" value="TESTICULAR SOLUBLE ADENYLYL CYCLASE"/>
    <property type="match status" value="1"/>
</dbReference>
<proteinExistence type="predicted"/>
<dbReference type="SUPFAM" id="SSF52540">
    <property type="entry name" value="P-loop containing nucleoside triphosphate hydrolases"/>
    <property type="match status" value="1"/>
</dbReference>
<dbReference type="PROSITE" id="PS50043">
    <property type="entry name" value="HTH_LUXR_2"/>
    <property type="match status" value="1"/>
</dbReference>
<dbReference type="SUPFAM" id="SSF46894">
    <property type="entry name" value="C-terminal effector domain of the bipartite response regulators"/>
    <property type="match status" value="1"/>
</dbReference>
<dbReference type="Pfam" id="PF13191">
    <property type="entry name" value="AAA_16"/>
    <property type="match status" value="1"/>
</dbReference>
<dbReference type="InterPro" id="IPR041664">
    <property type="entry name" value="AAA_16"/>
</dbReference>
<dbReference type="RefSeq" id="WP_286250652.1">
    <property type="nucleotide sequence ID" value="NZ_AP018448.1"/>
</dbReference>
<reference evidence="5 6" key="1">
    <citation type="journal article" date="2010" name="ChemBioChem">
        <title>Cloning and characterization of the biosynthetic gene cluster of 16-membered macrolide antibiotic FD-891: involvement of a dual functional cytochrome P450 monooxygenase catalyzing epoxidation and hydroxylation.</title>
        <authorList>
            <person name="Kudo F."/>
            <person name="Motegi A."/>
            <person name="Mizoue K."/>
            <person name="Eguchi T."/>
        </authorList>
    </citation>
    <scope>NUCLEOTIDE SEQUENCE [LARGE SCALE GENOMIC DNA]</scope>
    <source>
        <strain evidence="5 6">A-8890</strain>
    </source>
</reference>
<keyword evidence="2" id="KW-0067">ATP-binding</keyword>
<dbReference type="InterPro" id="IPR000792">
    <property type="entry name" value="Tscrpt_reg_LuxR_C"/>
</dbReference>
<name>A0ABN5VEQ3_9ACTN</name>
<feature type="region of interest" description="Disordered" evidence="3">
    <location>
        <begin position="667"/>
        <end position="691"/>
    </location>
</feature>
<dbReference type="SMART" id="SM00421">
    <property type="entry name" value="HTH_LUXR"/>
    <property type="match status" value="1"/>
</dbReference>
<reference evidence="5 6" key="2">
    <citation type="journal article" date="2023" name="ChemBioChem">
        <title>Acyltransferase Domain Exchange between Two Independent Type I Polyketide Synthases in the Same Producer Strain of Macrolide Antibiotics.</title>
        <authorList>
            <person name="Kudo F."/>
            <person name="Kishikawa K."/>
            <person name="Tsuboi K."/>
            <person name="Kido T."/>
            <person name="Usui T."/>
            <person name="Hashimoto J."/>
            <person name="Shin-Ya K."/>
            <person name="Miyanaga A."/>
            <person name="Eguchi T."/>
        </authorList>
    </citation>
    <scope>NUCLEOTIDE SEQUENCE [LARGE SCALE GENOMIC DNA]</scope>
    <source>
        <strain evidence="5 6">A-8890</strain>
    </source>
</reference>
<evidence type="ECO:0000313" key="6">
    <source>
        <dbReference type="Proteomes" id="UP001321542"/>
    </source>
</evidence>
<dbReference type="Gene3D" id="1.10.10.10">
    <property type="entry name" value="Winged helix-like DNA-binding domain superfamily/Winged helix DNA-binding domain"/>
    <property type="match status" value="1"/>
</dbReference>
<dbReference type="PANTHER" id="PTHR16305:SF35">
    <property type="entry name" value="TRANSCRIPTIONAL ACTIVATOR DOMAIN"/>
    <property type="match status" value="1"/>
</dbReference>
<dbReference type="PROSITE" id="PS00622">
    <property type="entry name" value="HTH_LUXR_1"/>
    <property type="match status" value="1"/>
</dbReference>
<evidence type="ECO:0000259" key="4">
    <source>
        <dbReference type="PROSITE" id="PS50043"/>
    </source>
</evidence>
<feature type="domain" description="HTH luxR-type" evidence="4">
    <location>
        <begin position="823"/>
        <end position="888"/>
    </location>
</feature>
<feature type="compositionally biased region" description="Basic and acidic residues" evidence="3">
    <location>
        <begin position="678"/>
        <end position="688"/>
    </location>
</feature>
<evidence type="ECO:0000313" key="5">
    <source>
        <dbReference type="EMBL" id="BBC31823.1"/>
    </source>
</evidence>
<evidence type="ECO:0000256" key="2">
    <source>
        <dbReference type="ARBA" id="ARBA00022840"/>
    </source>
</evidence>
<dbReference type="InterPro" id="IPR036388">
    <property type="entry name" value="WH-like_DNA-bd_sf"/>
</dbReference>
<dbReference type="PRINTS" id="PR00038">
    <property type="entry name" value="HTHLUXR"/>
</dbReference>
<evidence type="ECO:0000256" key="1">
    <source>
        <dbReference type="ARBA" id="ARBA00022741"/>
    </source>
</evidence>
<evidence type="ECO:0000256" key="3">
    <source>
        <dbReference type="SAM" id="MobiDB-lite"/>
    </source>
</evidence>